<feature type="signal peptide" evidence="2">
    <location>
        <begin position="1"/>
        <end position="19"/>
    </location>
</feature>
<keyword evidence="1" id="KW-0862">Zinc</keyword>
<feature type="domain" description="C3H1-type" evidence="3">
    <location>
        <begin position="115"/>
        <end position="147"/>
    </location>
</feature>
<feature type="chain" id="PRO_5031260242" description="C3H1-type domain-containing protein" evidence="2">
    <location>
        <begin position="20"/>
        <end position="205"/>
    </location>
</feature>
<sequence length="205" mass="22506">MKFQTVFSFLFVGTSFADAASFGKDFGEPKCVLFDTIKMESKFDTITMEGGVEFVDTDGSGFPLITTGDMSIGEKYTGVEGFGVPTQYGGFNNVVLDGIQITYKSICVITRDQDPPSSPTCFYEFELGFCPRGDKCRKGRFTAHGSGPRNLQITGGSDDFFGAYGQIGTPTAFAIEDIDPVTGDILRSSIDMDIELCFYDRNRRF</sequence>
<evidence type="ECO:0000256" key="1">
    <source>
        <dbReference type="PROSITE-ProRule" id="PRU00723"/>
    </source>
</evidence>
<accession>A0A7S3VB34</accession>
<proteinExistence type="predicted"/>
<feature type="zinc finger region" description="C3H1-type" evidence="1">
    <location>
        <begin position="115"/>
        <end position="147"/>
    </location>
</feature>
<dbReference type="GO" id="GO:0008270">
    <property type="term" value="F:zinc ion binding"/>
    <property type="evidence" value="ECO:0007669"/>
    <property type="project" value="UniProtKB-KW"/>
</dbReference>
<evidence type="ECO:0000256" key="2">
    <source>
        <dbReference type="SAM" id="SignalP"/>
    </source>
</evidence>
<evidence type="ECO:0000259" key="3">
    <source>
        <dbReference type="PROSITE" id="PS50103"/>
    </source>
</evidence>
<keyword evidence="1" id="KW-0479">Metal-binding</keyword>
<dbReference type="PROSITE" id="PS50103">
    <property type="entry name" value="ZF_C3H1"/>
    <property type="match status" value="1"/>
</dbReference>
<dbReference type="InterPro" id="IPR000571">
    <property type="entry name" value="Znf_CCCH"/>
</dbReference>
<dbReference type="EMBL" id="HBIO01017557">
    <property type="protein sequence ID" value="CAE0468640.1"/>
    <property type="molecule type" value="Transcribed_RNA"/>
</dbReference>
<keyword evidence="1" id="KW-0863">Zinc-finger</keyword>
<organism evidence="4">
    <name type="scientific">Chaetoceros debilis</name>
    <dbReference type="NCBI Taxonomy" id="122233"/>
    <lineage>
        <taxon>Eukaryota</taxon>
        <taxon>Sar</taxon>
        <taxon>Stramenopiles</taxon>
        <taxon>Ochrophyta</taxon>
        <taxon>Bacillariophyta</taxon>
        <taxon>Coscinodiscophyceae</taxon>
        <taxon>Chaetocerotophycidae</taxon>
        <taxon>Chaetocerotales</taxon>
        <taxon>Chaetocerotaceae</taxon>
        <taxon>Chaetoceros</taxon>
    </lineage>
</organism>
<dbReference type="AlphaFoldDB" id="A0A7S3VB34"/>
<keyword evidence="2" id="KW-0732">Signal</keyword>
<protein>
    <recommendedName>
        <fullName evidence="3">C3H1-type domain-containing protein</fullName>
    </recommendedName>
</protein>
<reference evidence="4" key="1">
    <citation type="submission" date="2021-01" db="EMBL/GenBank/DDBJ databases">
        <authorList>
            <person name="Corre E."/>
            <person name="Pelletier E."/>
            <person name="Niang G."/>
            <person name="Scheremetjew M."/>
            <person name="Finn R."/>
            <person name="Kale V."/>
            <person name="Holt S."/>
            <person name="Cochrane G."/>
            <person name="Meng A."/>
            <person name="Brown T."/>
            <person name="Cohen L."/>
        </authorList>
    </citation>
    <scope>NUCLEOTIDE SEQUENCE</scope>
    <source>
        <strain evidence="4">MM31A-1</strain>
    </source>
</reference>
<evidence type="ECO:0000313" key="4">
    <source>
        <dbReference type="EMBL" id="CAE0468640.1"/>
    </source>
</evidence>
<name>A0A7S3VB34_9STRA</name>
<gene>
    <name evidence="4" type="ORF">CDEB00056_LOCUS13493</name>
</gene>